<comment type="caution">
    <text evidence="1">The sequence shown here is derived from an EMBL/GenBank/DDBJ whole genome shotgun (WGS) entry which is preliminary data.</text>
</comment>
<dbReference type="EMBL" id="BARU01038101">
    <property type="protein sequence ID" value="GAH80908.1"/>
    <property type="molecule type" value="Genomic_DNA"/>
</dbReference>
<reference evidence="1" key="1">
    <citation type="journal article" date="2014" name="Front. Microbiol.">
        <title>High frequency of phylogenetically diverse reductive dehalogenase-homologous genes in deep subseafloor sedimentary metagenomes.</title>
        <authorList>
            <person name="Kawai M."/>
            <person name="Futagami T."/>
            <person name="Toyoda A."/>
            <person name="Takaki Y."/>
            <person name="Nishi S."/>
            <person name="Hori S."/>
            <person name="Arai W."/>
            <person name="Tsubouchi T."/>
            <person name="Morono Y."/>
            <person name="Uchiyama I."/>
            <person name="Ito T."/>
            <person name="Fujiyama A."/>
            <person name="Inagaki F."/>
            <person name="Takami H."/>
        </authorList>
    </citation>
    <scope>NUCLEOTIDE SEQUENCE</scope>
    <source>
        <strain evidence="1">Expedition CK06-06</strain>
    </source>
</reference>
<sequence>PHLIYTGFNITSPEGLISSQMSAQLYYDWYYPPSYPIFEDWSDAWVGDSGNVGVYSQLSGSDGLDVDISLDLITPIIEIESFTIL</sequence>
<proteinExistence type="predicted"/>
<accession>X1KFQ6</accession>
<dbReference type="AlphaFoldDB" id="X1KFQ6"/>
<protein>
    <submittedName>
        <fullName evidence="1">Uncharacterized protein</fullName>
    </submittedName>
</protein>
<feature type="non-terminal residue" evidence="1">
    <location>
        <position position="1"/>
    </location>
</feature>
<evidence type="ECO:0000313" key="1">
    <source>
        <dbReference type="EMBL" id="GAH80908.1"/>
    </source>
</evidence>
<gene>
    <name evidence="1" type="ORF">S03H2_59263</name>
</gene>
<organism evidence="1">
    <name type="scientific">marine sediment metagenome</name>
    <dbReference type="NCBI Taxonomy" id="412755"/>
    <lineage>
        <taxon>unclassified sequences</taxon>
        <taxon>metagenomes</taxon>
        <taxon>ecological metagenomes</taxon>
    </lineage>
</organism>
<name>X1KFQ6_9ZZZZ</name>